<dbReference type="InterPro" id="IPR049860">
    <property type="entry name" value="Holdfast_HfaD"/>
</dbReference>
<feature type="signal peptide" evidence="1">
    <location>
        <begin position="1"/>
        <end position="26"/>
    </location>
</feature>
<proteinExistence type="predicted"/>
<evidence type="ECO:0000313" key="3">
    <source>
        <dbReference type="Proteomes" id="UP000228945"/>
    </source>
</evidence>
<sequence length="413" mass="40708">MPRPGKTRLAGMIAATAICAAGTSQAQTASPVINNQIQLGDVFATQTLDVVSVQEGVGLETTATGNSAAGSVVGTDMSVISNQTMAASARATTTVNATGSLGAASQINTTATGNAASVYAEQGTVTGVLTQIATYSPDVTARGYVEAPTGRAGDLGVATTAVSNSAGINLVNGSAGVRVNQSSAADVLADGGATVQYVSGTANVSGVAAGNSVALVGTNTSAARIATSQVNTSNLVQASQFTAYGNAQTARTSAQASGNIVGAVNDGPLLDVASNQYNQAYVRAQAEGSAYQFGEGVVDANAVGNSVLAGDNGEAVVLDNVQVNTGGGVEAIASFTGHEGYDAYSRATAIANDVTAYSCSACVGSMNVNNRQTNDADVGADARTTITGSARSVNSTATAIGNNANFFVSRPGS</sequence>
<keyword evidence="3" id="KW-1185">Reference proteome</keyword>
<dbReference type="Proteomes" id="UP000228945">
    <property type="component" value="Chromosome"/>
</dbReference>
<reference evidence="2 3" key="1">
    <citation type="submission" date="2017-10" db="EMBL/GenBank/DDBJ databases">
        <title>Genome sequence of Caulobacter mirabilis FWC38.</title>
        <authorList>
            <person name="Fiebig A."/>
            <person name="Crosson S."/>
        </authorList>
    </citation>
    <scope>NUCLEOTIDE SEQUENCE [LARGE SCALE GENOMIC DNA]</scope>
    <source>
        <strain evidence="2 3">FWC 38</strain>
    </source>
</reference>
<accession>A0A2D2B0Z1</accession>
<dbReference type="EMBL" id="CP024201">
    <property type="protein sequence ID" value="ATQ43915.1"/>
    <property type="molecule type" value="Genomic_DNA"/>
</dbReference>
<feature type="chain" id="PRO_5013695952" evidence="1">
    <location>
        <begin position="27"/>
        <end position="413"/>
    </location>
</feature>
<dbReference type="OrthoDB" id="7169802at2"/>
<gene>
    <name evidence="2" type="ORF">CSW64_16715</name>
</gene>
<dbReference type="AlphaFoldDB" id="A0A2D2B0Z1"/>
<protein>
    <submittedName>
        <fullName evidence="2">Holin</fullName>
    </submittedName>
</protein>
<dbReference type="NCBIfam" id="NF037936">
    <property type="entry name" value="holdfast_HfaD"/>
    <property type="match status" value="1"/>
</dbReference>
<name>A0A2D2B0Z1_9CAUL</name>
<organism evidence="2 3">
    <name type="scientific">Caulobacter mirabilis</name>
    <dbReference type="NCBI Taxonomy" id="69666"/>
    <lineage>
        <taxon>Bacteria</taxon>
        <taxon>Pseudomonadati</taxon>
        <taxon>Pseudomonadota</taxon>
        <taxon>Alphaproteobacteria</taxon>
        <taxon>Caulobacterales</taxon>
        <taxon>Caulobacteraceae</taxon>
        <taxon>Caulobacter</taxon>
    </lineage>
</organism>
<dbReference type="KEGG" id="cmb:CSW64_16715"/>
<evidence type="ECO:0000313" key="2">
    <source>
        <dbReference type="EMBL" id="ATQ43915.1"/>
    </source>
</evidence>
<evidence type="ECO:0000256" key="1">
    <source>
        <dbReference type="SAM" id="SignalP"/>
    </source>
</evidence>
<keyword evidence="1" id="KW-0732">Signal</keyword>